<accession>A0A9D2LXF7</accession>
<dbReference type="InterPro" id="IPR023582">
    <property type="entry name" value="Impact"/>
</dbReference>
<feature type="domain" description="Impact N-terminal" evidence="2">
    <location>
        <begin position="37"/>
        <end position="140"/>
    </location>
</feature>
<dbReference type="PANTHER" id="PTHR16301:SF20">
    <property type="entry name" value="IMPACT FAMILY MEMBER YIGZ"/>
    <property type="match status" value="1"/>
</dbReference>
<evidence type="ECO:0000259" key="3">
    <source>
        <dbReference type="Pfam" id="PF09186"/>
    </source>
</evidence>
<dbReference type="EMBL" id="DWXZ01000033">
    <property type="protein sequence ID" value="HJB36824.1"/>
    <property type="molecule type" value="Genomic_DNA"/>
</dbReference>
<evidence type="ECO:0000313" key="5">
    <source>
        <dbReference type="Proteomes" id="UP000824214"/>
    </source>
</evidence>
<dbReference type="Proteomes" id="UP000824214">
    <property type="component" value="Unassembled WGS sequence"/>
</dbReference>
<comment type="caution">
    <text evidence="4">The sequence shown here is derived from an EMBL/GenBank/DDBJ whole genome shotgun (WGS) entry which is preliminary data.</text>
</comment>
<name>A0A9D2LXF7_9FIRM</name>
<reference evidence="4" key="1">
    <citation type="journal article" date="2021" name="PeerJ">
        <title>Extensive microbial diversity within the chicken gut microbiome revealed by metagenomics and culture.</title>
        <authorList>
            <person name="Gilroy R."/>
            <person name="Ravi A."/>
            <person name="Getino M."/>
            <person name="Pursley I."/>
            <person name="Horton D.L."/>
            <person name="Alikhan N.F."/>
            <person name="Baker D."/>
            <person name="Gharbi K."/>
            <person name="Hall N."/>
            <person name="Watson M."/>
            <person name="Adriaenssens E.M."/>
            <person name="Foster-Nyarko E."/>
            <person name="Jarju S."/>
            <person name="Secka A."/>
            <person name="Antonio M."/>
            <person name="Oren A."/>
            <person name="Chaudhuri R.R."/>
            <person name="La Ragione R."/>
            <person name="Hildebrand F."/>
            <person name="Pallen M.J."/>
        </authorList>
    </citation>
    <scope>NUCLEOTIDE SEQUENCE</scope>
    <source>
        <strain evidence="4">ChiBcolR8-3208</strain>
    </source>
</reference>
<protein>
    <submittedName>
        <fullName evidence="4">YigZ family protein</fullName>
    </submittedName>
</protein>
<dbReference type="InterPro" id="IPR015269">
    <property type="entry name" value="UPF0029_Impact_C"/>
</dbReference>
<reference evidence="4" key="2">
    <citation type="submission" date="2021-04" db="EMBL/GenBank/DDBJ databases">
        <authorList>
            <person name="Gilroy R."/>
        </authorList>
    </citation>
    <scope>NUCLEOTIDE SEQUENCE</scope>
    <source>
        <strain evidence="4">ChiBcolR8-3208</strain>
    </source>
</reference>
<dbReference type="InterPro" id="IPR036956">
    <property type="entry name" value="Impact_N_sf"/>
</dbReference>
<dbReference type="AlphaFoldDB" id="A0A9D2LXF7"/>
<dbReference type="InterPro" id="IPR001498">
    <property type="entry name" value="Impact_N"/>
</dbReference>
<dbReference type="InterPro" id="IPR020568">
    <property type="entry name" value="Ribosomal_Su5_D2-typ_SF"/>
</dbReference>
<feature type="domain" description="UPF0029" evidence="3">
    <location>
        <begin position="157"/>
        <end position="212"/>
    </location>
</feature>
<organism evidence="4 5">
    <name type="scientific">Candidatus Acutalibacter ornithocaccae</name>
    <dbReference type="NCBI Taxonomy" id="2838416"/>
    <lineage>
        <taxon>Bacteria</taxon>
        <taxon>Bacillati</taxon>
        <taxon>Bacillota</taxon>
        <taxon>Clostridia</taxon>
        <taxon>Eubacteriales</taxon>
        <taxon>Acutalibacteraceae</taxon>
        <taxon>Acutalibacter</taxon>
    </lineage>
</organism>
<dbReference type="Gene3D" id="3.30.70.240">
    <property type="match status" value="1"/>
</dbReference>
<evidence type="ECO:0000313" key="4">
    <source>
        <dbReference type="EMBL" id="HJB36824.1"/>
    </source>
</evidence>
<dbReference type="Pfam" id="PF09186">
    <property type="entry name" value="DUF1949"/>
    <property type="match status" value="1"/>
</dbReference>
<gene>
    <name evidence="4" type="ORF">H9942_01990</name>
</gene>
<dbReference type="InterPro" id="IPR035647">
    <property type="entry name" value="EFG_III/V"/>
</dbReference>
<dbReference type="SUPFAM" id="SSF54211">
    <property type="entry name" value="Ribosomal protein S5 domain 2-like"/>
    <property type="match status" value="1"/>
</dbReference>
<dbReference type="GO" id="GO:0006446">
    <property type="term" value="P:regulation of translational initiation"/>
    <property type="evidence" value="ECO:0007669"/>
    <property type="project" value="TreeGrafter"/>
</dbReference>
<dbReference type="SUPFAM" id="SSF54980">
    <property type="entry name" value="EF-G C-terminal domain-like"/>
    <property type="match status" value="1"/>
</dbReference>
<evidence type="ECO:0000259" key="2">
    <source>
        <dbReference type="Pfam" id="PF01205"/>
    </source>
</evidence>
<comment type="similarity">
    <text evidence="1">Belongs to the IMPACT family.</text>
</comment>
<dbReference type="Pfam" id="PF01205">
    <property type="entry name" value="Impact_N"/>
    <property type="match status" value="1"/>
</dbReference>
<dbReference type="GO" id="GO:0005737">
    <property type="term" value="C:cytoplasm"/>
    <property type="evidence" value="ECO:0007669"/>
    <property type="project" value="TreeGrafter"/>
</dbReference>
<evidence type="ECO:0000256" key="1">
    <source>
        <dbReference type="ARBA" id="ARBA00007665"/>
    </source>
</evidence>
<proteinExistence type="inferred from homology"/>
<dbReference type="Gene3D" id="3.30.230.30">
    <property type="entry name" value="Impact, N-terminal domain"/>
    <property type="match status" value="1"/>
</dbReference>
<dbReference type="PANTHER" id="PTHR16301">
    <property type="entry name" value="IMPACT-RELATED"/>
    <property type="match status" value="1"/>
</dbReference>
<sequence length="230" mass="25018">MGGAVSRRLSCFTQGKGERAVEYVTVEREAADEFIEKKSRFIGSCRPVQTEEEALDFIAKLKSQYWDASHNVYAYILREGNIARFSDDGEPQGTAGIPVIDTLKKAGVVDAVVVATRYFGGILLGGGGLIRAYSHTASIALAAAHKITMRECLLLSLSCDYSLYGKVAALVPENGGVVDGTEFLERVNLRFHLDPEQLPALEKRLADATSGRCALVEEGKRFFPFAGTFS</sequence>